<keyword evidence="2" id="KW-1185">Reference proteome</keyword>
<protein>
    <recommendedName>
        <fullName evidence="3">ATP-binding protein</fullName>
    </recommendedName>
</protein>
<organism evidence="1 2">
    <name type="scientific">Hungatella hominis</name>
    <dbReference type="NCBI Taxonomy" id="2763050"/>
    <lineage>
        <taxon>Bacteria</taxon>
        <taxon>Bacillati</taxon>
        <taxon>Bacillota</taxon>
        <taxon>Clostridia</taxon>
        <taxon>Lachnospirales</taxon>
        <taxon>Lachnospiraceae</taxon>
        <taxon>Hungatella</taxon>
    </lineage>
</organism>
<dbReference type="Proteomes" id="UP000634672">
    <property type="component" value="Unassembled WGS sequence"/>
</dbReference>
<name>A0ABR7H046_9FIRM</name>
<accession>A0ABR7H046</accession>
<proteinExistence type="predicted"/>
<gene>
    <name evidence="1" type="ORF">H8S75_00675</name>
</gene>
<dbReference type="RefSeq" id="WP_187018530.1">
    <property type="nucleotide sequence ID" value="NZ_JACOPB010000001.1"/>
</dbReference>
<sequence length="1402" mass="160061">MPTRLYQDYIKVDPNFIPVFSSNSDRVYPDKWQSFYPHDSFKTILTGVVQMLEKSSATKDMPQWMSGAYGTGKTYASFTIKHILEDQLESVEPYFTQNHMEALWARVKGIRAKGNILVVHKSSSAGIDSQNKLFNAITASVREALISRGYIYPGSVSRYDKVLSILKDPNSSFNFAGAFNKYKARFTEYPAPEDVIADLEELPQEDTIDLLDTVIQIAEEENYNWSSTPEEVINWLEDVRIGNDLYAIVMMWDEFTEFFKNNQNNITGLQEIAHAAPRIRFYFFLITHSDVNQLIADQNARKIMQARFVSNQLRLGENTAFTLLGQALRHVTDLQQEWDGVVDTLWASVKRDSVDHIKTKDSSLLDTDFKNLFPMHPYTSYLLKFIAQDISSNQRTMFQFLSGDYTGNEADRTNFKWFIEHFGFDYGAWNLLTPDYLWDYFFFADNVDLDGSFMEAISHYNNFESVCGIGESGDNCRRVLKVALLLSALHTKNGSVSRSGVTSLLRPTAQNIKACFVGTPLENRVTEFLEVFVKKGVLGSVEDFNDTLYVITSVAIDKDRMDKMKEDVRTEFPFEKIIQDSTYGVTKQFAPNGFMAERCDVTVITPSTARNAAIKYTVETNKIAVFYLFAKNEAEQGKTADAIRCVFTEISERCIVVDFTSLPFTEERYERFVESKAKEKYFKSSPNQRDQMNYAKKSCEATVNEWTRALVTVALRVYSRPMESAVISGGTNLRKKLTEMNTNFYGCGLEEISLNDKLFASSGFKDVVGKIAMGKESIPNNYSYLKNISTVLEHDGIWSNPEYWKAQPEHVVSKMKLAVEDIIRKGFDNNSMVCVSDIWKALTLPPFGLLPCTGAVFLMAFLLKDYADTNYYKQDVNNNTVSLNYSDLSELIYGVIKGLPKAKDQYIVRQKPAHTSFCRITGEIFKIAKDKRNSISDISKNLNINLTNNVYPLWSLASYVDEEMDEHPMHDELIQTIQLLCEFVNPEQLITRDKTKVAEEINDLYMKTPGIDVVLSSIVPSECRKAGMIYYIALQKPELAMLTAKLKVDSNEYLAMLTQKLSSDSSYLWQKGDIDHQIDNLYVDFRLIDAINGVLATPQRRYQEAQEGLVEKLNYIKVPDAMIEEYHSSLKPILQQFYAIRNNAVTDKSAAANLIVGMTGDFLSFFNNQFETFAEAIKLKVDSRVTSEELEHLFSNVPSGILFKKVDEFTLTMKQELEKFRKNQKIGKLFTSWKTKMSTNSPAEWSKVNGIPILCMFPDDITTAQQVFGALNRTLNLPSEEAIDHAIQFINSSKLDILSDSAKCTSDFIQYFCDEYAYVVEDADILRDTLREVAGNDVYEWYSKKAQCRSALCEMATNRYKIKYRAKAKERVHTLTAEQAQRYLESLIENDPLLGIRILQEK</sequence>
<evidence type="ECO:0000313" key="1">
    <source>
        <dbReference type="EMBL" id="MBC5706476.1"/>
    </source>
</evidence>
<comment type="caution">
    <text evidence="1">The sequence shown here is derived from an EMBL/GenBank/DDBJ whole genome shotgun (WGS) entry which is preliminary data.</text>
</comment>
<dbReference type="EMBL" id="JACOPB010000001">
    <property type="protein sequence ID" value="MBC5706476.1"/>
    <property type="molecule type" value="Genomic_DNA"/>
</dbReference>
<evidence type="ECO:0008006" key="3">
    <source>
        <dbReference type="Google" id="ProtNLM"/>
    </source>
</evidence>
<reference evidence="1 2" key="1">
    <citation type="submission" date="2020-08" db="EMBL/GenBank/DDBJ databases">
        <title>Genome public.</title>
        <authorList>
            <person name="Liu C."/>
            <person name="Sun Q."/>
        </authorList>
    </citation>
    <scope>NUCLEOTIDE SEQUENCE [LARGE SCALE GENOMIC DNA]</scope>
    <source>
        <strain evidence="1 2">NSJ-66</strain>
    </source>
</reference>
<evidence type="ECO:0000313" key="2">
    <source>
        <dbReference type="Proteomes" id="UP000634672"/>
    </source>
</evidence>